<dbReference type="NCBIfam" id="TIGR02284">
    <property type="entry name" value="PA2169 family four-helix-bundle protein"/>
    <property type="match status" value="1"/>
</dbReference>
<organism evidence="2">
    <name type="scientific">Salinimicrobium catena</name>
    <dbReference type="NCBI Taxonomy" id="390640"/>
    <lineage>
        <taxon>Bacteria</taxon>
        <taxon>Pseudomonadati</taxon>
        <taxon>Bacteroidota</taxon>
        <taxon>Flavobacteriia</taxon>
        <taxon>Flavobacteriales</taxon>
        <taxon>Flavobacteriaceae</taxon>
        <taxon>Salinimicrobium</taxon>
    </lineage>
</organism>
<feature type="domain" description="DUF2383" evidence="1">
    <location>
        <begin position="8"/>
        <end position="115"/>
    </location>
</feature>
<dbReference type="AlphaFoldDB" id="A0A7C2M1A2"/>
<name>A0A7C2M1A2_9FLAO</name>
<reference evidence="2" key="1">
    <citation type="journal article" date="2020" name="mSystems">
        <title>Genome- and Community-Level Interaction Insights into Carbon Utilization and Element Cycling Functions of Hydrothermarchaeota in Hydrothermal Sediment.</title>
        <authorList>
            <person name="Zhou Z."/>
            <person name="Liu Y."/>
            <person name="Xu W."/>
            <person name="Pan J."/>
            <person name="Luo Z.H."/>
            <person name="Li M."/>
        </authorList>
    </citation>
    <scope>NUCLEOTIDE SEQUENCE [LARGE SCALE GENOMIC DNA]</scope>
    <source>
        <strain evidence="2">SpSt-1235</strain>
    </source>
</reference>
<protein>
    <submittedName>
        <fullName evidence="2">PA2169 family four-helix-bundle protein</fullName>
    </submittedName>
</protein>
<dbReference type="InterPro" id="IPR011971">
    <property type="entry name" value="CHP02284"/>
</dbReference>
<dbReference type="Gene3D" id="1.20.1260.10">
    <property type="match status" value="1"/>
</dbReference>
<proteinExistence type="predicted"/>
<dbReference type="Pfam" id="PF09537">
    <property type="entry name" value="DUF2383"/>
    <property type="match status" value="1"/>
</dbReference>
<dbReference type="InterPro" id="IPR009078">
    <property type="entry name" value="Ferritin-like_SF"/>
</dbReference>
<dbReference type="Proteomes" id="UP000885753">
    <property type="component" value="Unassembled WGS sequence"/>
</dbReference>
<dbReference type="InterPro" id="IPR019052">
    <property type="entry name" value="DUF2383"/>
</dbReference>
<accession>A0A7C2M1A2</accession>
<dbReference type="InterPro" id="IPR016920">
    <property type="entry name" value="UCP029477"/>
</dbReference>
<comment type="caution">
    <text evidence="2">The sequence shown here is derived from an EMBL/GenBank/DDBJ whole genome shotgun (WGS) entry which is preliminary data.</text>
</comment>
<sequence length="149" mass="17259">MSRSKELSKKLNELLEKNYDTEKVFKNAADDVKNERLKAFFKEKAMQRYDFGHELKAEIRSFGETPDKGSSFEGDAHRAWMNLKTAFSSDKEEAVLEELIRAEKEAVEDYNEMIKADGFPPTTANLLIKQRNAIERSLAEVKELEEMFD</sequence>
<dbReference type="SUPFAM" id="SSF47240">
    <property type="entry name" value="Ferritin-like"/>
    <property type="match status" value="1"/>
</dbReference>
<evidence type="ECO:0000259" key="1">
    <source>
        <dbReference type="Pfam" id="PF09537"/>
    </source>
</evidence>
<evidence type="ECO:0000313" key="2">
    <source>
        <dbReference type="EMBL" id="HER39823.1"/>
    </source>
</evidence>
<dbReference type="EMBL" id="DSEE01000090">
    <property type="protein sequence ID" value="HER39823.1"/>
    <property type="molecule type" value="Genomic_DNA"/>
</dbReference>
<dbReference type="PIRSF" id="PIRSF029477">
    <property type="entry name" value="UCP029477"/>
    <property type="match status" value="1"/>
</dbReference>
<gene>
    <name evidence="2" type="ORF">ENO10_01210</name>
</gene>
<dbReference type="InterPro" id="IPR012347">
    <property type="entry name" value="Ferritin-like"/>
</dbReference>